<protein>
    <submittedName>
        <fullName evidence="3">Glycosyltransferase</fullName>
    </submittedName>
</protein>
<dbReference type="RefSeq" id="WP_343990810.1">
    <property type="nucleotide sequence ID" value="NZ_BAAANB010000020.1"/>
</dbReference>
<sequence length="444" mass="46423">MRLLLLGMGSRGDVQPLVALGQRLRRRGYAVSLAAPADLGHVVAGSGVDFEPLSFDLEGPLREGPGRKSLRGSAWTQMGEARLMRQVMAATADALASDVGRLVEQADAVVSGALTFDLVDALLAPDGGGDDRGGSPTKPHFYAVFAPVWPSAHGDSVALALRPRSTSWVNLAWSRLAGRVALDLFRPAGDLVRARKGSPRRRFHDYAAAAERTPTLLGASPSVVPPAEDWPPALRQTGYWVRDDVDGEALDRELESFLAVGDAPVFVGFGSMPTPDPDGMVRDLVGVLGRLGLRGVVSEGLAGLSLEHLPEDGAAELLGTGPAPHDVLFPRCAVVVHHGGAGTTAAAVRAGVPQVVVPHAADQPYWGRRMADLGVAPPPIARKDLTPARLQRALELALSPGAREAAHALGERVRAEDGAGDAARLVDAHLGPRGGSPTSRGLEA</sequence>
<dbReference type="Gene3D" id="3.40.50.2000">
    <property type="entry name" value="Glycogen Phosphorylase B"/>
    <property type="match status" value="2"/>
</dbReference>
<name>A0ABN2U7M9_9MICO</name>
<dbReference type="InterPro" id="IPR050426">
    <property type="entry name" value="Glycosyltransferase_28"/>
</dbReference>
<keyword evidence="4" id="KW-1185">Reference proteome</keyword>
<dbReference type="Proteomes" id="UP001501285">
    <property type="component" value="Unassembled WGS sequence"/>
</dbReference>
<dbReference type="SUPFAM" id="SSF53756">
    <property type="entry name" value="UDP-Glycosyltransferase/glycogen phosphorylase"/>
    <property type="match status" value="1"/>
</dbReference>
<feature type="domain" description="Erythromycin biosynthesis protein CIII-like C-terminal" evidence="2">
    <location>
        <begin position="324"/>
        <end position="411"/>
    </location>
</feature>
<dbReference type="Pfam" id="PF03033">
    <property type="entry name" value="Glyco_transf_28"/>
    <property type="match status" value="1"/>
</dbReference>
<dbReference type="InterPro" id="IPR002213">
    <property type="entry name" value="UDP_glucos_trans"/>
</dbReference>
<dbReference type="PANTHER" id="PTHR48050">
    <property type="entry name" value="STEROL 3-BETA-GLUCOSYLTRANSFERASE"/>
    <property type="match status" value="1"/>
</dbReference>
<dbReference type="CDD" id="cd03784">
    <property type="entry name" value="GT1_Gtf-like"/>
    <property type="match status" value="1"/>
</dbReference>
<dbReference type="Pfam" id="PF06722">
    <property type="entry name" value="EryCIII-like_C"/>
    <property type="match status" value="1"/>
</dbReference>
<dbReference type="EMBL" id="BAAANB010000020">
    <property type="protein sequence ID" value="GAA2030335.1"/>
    <property type="molecule type" value="Genomic_DNA"/>
</dbReference>
<evidence type="ECO:0000259" key="2">
    <source>
        <dbReference type="Pfam" id="PF06722"/>
    </source>
</evidence>
<evidence type="ECO:0000313" key="4">
    <source>
        <dbReference type="Proteomes" id="UP001501285"/>
    </source>
</evidence>
<dbReference type="PANTHER" id="PTHR48050:SF13">
    <property type="entry name" value="STEROL 3-BETA-GLUCOSYLTRANSFERASE UGT80A2"/>
    <property type="match status" value="1"/>
</dbReference>
<proteinExistence type="predicted"/>
<comment type="caution">
    <text evidence="3">The sequence shown here is derived from an EMBL/GenBank/DDBJ whole genome shotgun (WGS) entry which is preliminary data.</text>
</comment>
<organism evidence="3 4">
    <name type="scientific">Terrabacter terrae</name>
    <dbReference type="NCBI Taxonomy" id="318434"/>
    <lineage>
        <taxon>Bacteria</taxon>
        <taxon>Bacillati</taxon>
        <taxon>Actinomycetota</taxon>
        <taxon>Actinomycetes</taxon>
        <taxon>Micrococcales</taxon>
        <taxon>Intrasporangiaceae</taxon>
        <taxon>Terrabacter</taxon>
    </lineage>
</organism>
<dbReference type="InterPro" id="IPR010610">
    <property type="entry name" value="EryCIII-like_C"/>
</dbReference>
<evidence type="ECO:0000259" key="1">
    <source>
        <dbReference type="Pfam" id="PF03033"/>
    </source>
</evidence>
<accession>A0ABN2U7M9</accession>
<feature type="domain" description="Glycosyltransferase family 28 N-terminal" evidence="1">
    <location>
        <begin position="4"/>
        <end position="103"/>
    </location>
</feature>
<reference evidence="3 4" key="1">
    <citation type="journal article" date="2019" name="Int. J. Syst. Evol. Microbiol.">
        <title>The Global Catalogue of Microorganisms (GCM) 10K type strain sequencing project: providing services to taxonomists for standard genome sequencing and annotation.</title>
        <authorList>
            <consortium name="The Broad Institute Genomics Platform"/>
            <consortium name="The Broad Institute Genome Sequencing Center for Infectious Disease"/>
            <person name="Wu L."/>
            <person name="Ma J."/>
        </authorList>
    </citation>
    <scope>NUCLEOTIDE SEQUENCE [LARGE SCALE GENOMIC DNA]</scope>
    <source>
        <strain evidence="3 4">JCM 14283</strain>
    </source>
</reference>
<dbReference type="InterPro" id="IPR004276">
    <property type="entry name" value="GlycoTrans_28_N"/>
</dbReference>
<gene>
    <name evidence="3" type="ORF">GCM10009740_20020</name>
</gene>
<evidence type="ECO:0000313" key="3">
    <source>
        <dbReference type="EMBL" id="GAA2030335.1"/>
    </source>
</evidence>